<evidence type="ECO:0000313" key="1">
    <source>
        <dbReference type="EMBL" id="BBP46642.1"/>
    </source>
</evidence>
<accession>A0A6F8PWW0</accession>
<dbReference type="EMBL" id="AP021889">
    <property type="protein sequence ID" value="BBP46642.1"/>
    <property type="molecule type" value="Genomic_DNA"/>
</dbReference>
<gene>
    <name evidence="1" type="ORF">THMIRHAS_20150</name>
</gene>
<dbReference type="AlphaFoldDB" id="A0A6F8PWW0"/>
<proteinExistence type="predicted"/>
<name>A0A6F8PWW0_9GAMM</name>
<organism evidence="1 2">
    <name type="scientific">Thiosulfatimonas sediminis</name>
    <dbReference type="NCBI Taxonomy" id="2675054"/>
    <lineage>
        <taxon>Bacteria</taxon>
        <taxon>Pseudomonadati</taxon>
        <taxon>Pseudomonadota</taxon>
        <taxon>Gammaproteobacteria</taxon>
        <taxon>Thiotrichales</taxon>
        <taxon>Piscirickettsiaceae</taxon>
        <taxon>Thiosulfatimonas</taxon>
    </lineage>
</organism>
<protein>
    <recommendedName>
        <fullName evidence="3">Big-1 domain-containing protein</fullName>
    </recommendedName>
</protein>
<dbReference type="Gene3D" id="2.60.40.10">
    <property type="entry name" value="Immunoglobulins"/>
    <property type="match status" value="3"/>
</dbReference>
<dbReference type="KEGG" id="tse:THMIRHAS_20150"/>
<dbReference type="SUPFAM" id="SSF49373">
    <property type="entry name" value="Invasin/intimin cell-adhesion fragments"/>
    <property type="match status" value="3"/>
</dbReference>
<dbReference type="InterPro" id="IPR013783">
    <property type="entry name" value="Ig-like_fold"/>
</dbReference>
<dbReference type="PROSITE" id="PS51257">
    <property type="entry name" value="PROKAR_LIPOPROTEIN"/>
    <property type="match status" value="1"/>
</dbReference>
<reference evidence="2" key="1">
    <citation type="submission" date="2019-11" db="EMBL/GenBank/DDBJ databases">
        <title>Isolation and characterization of two novel species in the genus Thiomicrorhabdus.</title>
        <authorList>
            <person name="Mochizuki J."/>
            <person name="Kojima H."/>
            <person name="Fukui M."/>
        </authorList>
    </citation>
    <scope>NUCLEOTIDE SEQUENCE [LARGE SCALE GENOMIC DNA]</scope>
    <source>
        <strain evidence="2">aks77</strain>
    </source>
</reference>
<dbReference type="RefSeq" id="WP_173273487.1">
    <property type="nucleotide sequence ID" value="NZ_AP021889.1"/>
</dbReference>
<dbReference type="Proteomes" id="UP000501726">
    <property type="component" value="Chromosome"/>
</dbReference>
<evidence type="ECO:0008006" key="3">
    <source>
        <dbReference type="Google" id="ProtNLM"/>
    </source>
</evidence>
<keyword evidence="2" id="KW-1185">Reference proteome</keyword>
<dbReference type="InterPro" id="IPR008964">
    <property type="entry name" value="Invasin/intimin_cell_adhesion"/>
</dbReference>
<sequence length="744" mass="76498">MKAPAILSFLIVFVTILLSGCGGGGSPENFDGVVAGVNTKMVVDGAETTTIPAGDDATVYLALLDSDGIAYKNVAMVLQATSGTLSASSVTTNSNGEASVLLSSPSSLTSDTSGTLTIIAASGDTATLNYDFLAGTTVEGAGGDTATAGINLSLTVASTGEATYSSKEDFNVDILLLDANGDPIPQTLINVSATSGSVSQGTLLSNENGEARVNILAPDNLTSGTAPGTFTASSETGVSASVNYEFIATNTIDEGEDIPAASIQFISAEPTLISLKGTGGVGYGETSQVIFKVVDDNGDAVQGANVTFELSTAVGGLTLSETSVESNISGEASTTVQAGTIPTPVRVTATLTLESGDTVFVQSDLLTVTTGIPDQNSFTLTLETFAPETGGSSGLIAGVEVPVTVFLADRNNNDVPDGTVVNFTTEGGSIGNGGSDGSCQTVESQCSVVWRSQNPVPADHRVQIIAYAIGHETYYDINANGVFDDGFDYQGNDGVADTPAFDDMTEAYRDDDESGHFNPSASTFAKDERFIDYNSNQAFDLADGTFNGVPCEDPNGFGVCPDSEVVETTLTHIRGQATLIMADSYARTYIQATTGASCLDANGKFKNDGTCSSNINFNTGADFAVIWLMAEDTAALCHDGSGAGTEDDPLIRVEAVNPNDATCTVAVRQSPATGSSIEVTADVGELTDLPIDTIDNTLSHTEFFMVLKSSPDNAETDLGTVEFTVTSPSGKKSTAFITVTDPAN</sequence>
<evidence type="ECO:0000313" key="2">
    <source>
        <dbReference type="Proteomes" id="UP000501726"/>
    </source>
</evidence>